<feature type="transmembrane region" description="Helical" evidence="6">
    <location>
        <begin position="128"/>
        <end position="148"/>
    </location>
</feature>
<feature type="transmembrane region" description="Helical" evidence="6">
    <location>
        <begin position="263"/>
        <end position="282"/>
    </location>
</feature>
<feature type="transmembrane region" description="Helical" evidence="6">
    <location>
        <begin position="197"/>
        <end position="217"/>
    </location>
</feature>
<protein>
    <recommendedName>
        <fullName evidence="7">CWH43-like N-terminal domain-containing protein</fullName>
    </recommendedName>
</protein>
<keyword evidence="9" id="KW-1185">Reference proteome</keyword>
<feature type="region of interest" description="Disordered" evidence="5">
    <location>
        <begin position="317"/>
        <end position="336"/>
    </location>
</feature>
<dbReference type="InterPro" id="IPR050911">
    <property type="entry name" value="DRAM/TMEM150_Autophagy_Mod"/>
</dbReference>
<evidence type="ECO:0000313" key="8">
    <source>
        <dbReference type="EMBL" id="GMH76423.1"/>
    </source>
</evidence>
<dbReference type="InterPro" id="IPR019402">
    <property type="entry name" value="CWH43_N"/>
</dbReference>
<evidence type="ECO:0000256" key="1">
    <source>
        <dbReference type="ARBA" id="ARBA00004127"/>
    </source>
</evidence>
<dbReference type="OrthoDB" id="193930at2759"/>
<proteinExistence type="predicted"/>
<comment type="subcellular location">
    <subcellularLocation>
        <location evidence="1">Endomembrane system</location>
        <topology evidence="1">Multi-pass membrane protein</topology>
    </subcellularLocation>
</comment>
<evidence type="ECO:0000256" key="4">
    <source>
        <dbReference type="ARBA" id="ARBA00023136"/>
    </source>
</evidence>
<keyword evidence="3 6" id="KW-1133">Transmembrane helix</keyword>
<keyword evidence="4 6" id="KW-0472">Membrane</keyword>
<reference evidence="8" key="1">
    <citation type="submission" date="2022-07" db="EMBL/GenBank/DDBJ databases">
        <title>Genome analysis of Parmales, a sister group of diatoms, reveals the evolutionary specialization of diatoms from phago-mixotrophs to photoautotrophs.</title>
        <authorList>
            <person name="Ban H."/>
            <person name="Sato S."/>
            <person name="Yoshikawa S."/>
            <person name="Kazumasa Y."/>
            <person name="Nakamura Y."/>
            <person name="Ichinomiya M."/>
            <person name="Saitoh K."/>
            <person name="Sato N."/>
            <person name="Blanc-Mathieu R."/>
            <person name="Endo H."/>
            <person name="Kuwata A."/>
            <person name="Ogata H."/>
        </authorList>
    </citation>
    <scope>NUCLEOTIDE SEQUENCE</scope>
</reference>
<keyword evidence="2 6" id="KW-0812">Transmembrane</keyword>
<dbReference type="Pfam" id="PF10277">
    <property type="entry name" value="Frag1"/>
    <property type="match status" value="1"/>
</dbReference>
<dbReference type="AlphaFoldDB" id="A0A9W7EH25"/>
<feature type="transmembrane region" description="Helical" evidence="6">
    <location>
        <begin position="169"/>
        <end position="191"/>
    </location>
</feature>
<evidence type="ECO:0000313" key="9">
    <source>
        <dbReference type="Proteomes" id="UP001165082"/>
    </source>
</evidence>
<name>A0A9W7EH25_9STRA</name>
<gene>
    <name evidence="8" type="ORF">TrRE_jg9740</name>
</gene>
<dbReference type="PANTHER" id="PTHR21324">
    <property type="entry name" value="FASTING-INDUCIBLE INTEGRAL MEMBRANE PROTEIN TM6P1-RELATED"/>
    <property type="match status" value="1"/>
</dbReference>
<dbReference type="Proteomes" id="UP001165082">
    <property type="component" value="Unassembled WGS sequence"/>
</dbReference>
<dbReference type="EMBL" id="BRXZ01001675">
    <property type="protein sequence ID" value="GMH76423.1"/>
    <property type="molecule type" value="Genomic_DNA"/>
</dbReference>
<organism evidence="8 9">
    <name type="scientific">Triparma retinervis</name>
    <dbReference type="NCBI Taxonomy" id="2557542"/>
    <lineage>
        <taxon>Eukaryota</taxon>
        <taxon>Sar</taxon>
        <taxon>Stramenopiles</taxon>
        <taxon>Ochrophyta</taxon>
        <taxon>Bolidophyceae</taxon>
        <taxon>Parmales</taxon>
        <taxon>Triparmaceae</taxon>
        <taxon>Triparma</taxon>
    </lineage>
</organism>
<feature type="transmembrane region" description="Helical" evidence="6">
    <location>
        <begin position="238"/>
        <end position="257"/>
    </location>
</feature>
<evidence type="ECO:0000256" key="6">
    <source>
        <dbReference type="SAM" id="Phobius"/>
    </source>
</evidence>
<accession>A0A9W7EH25</accession>
<feature type="compositionally biased region" description="Acidic residues" evidence="5">
    <location>
        <begin position="317"/>
        <end position="332"/>
    </location>
</feature>
<dbReference type="GO" id="GO:0012505">
    <property type="term" value="C:endomembrane system"/>
    <property type="evidence" value="ECO:0007669"/>
    <property type="project" value="UniProtKB-SubCell"/>
</dbReference>
<feature type="transmembrane region" description="Helical" evidence="6">
    <location>
        <begin position="68"/>
        <end position="91"/>
    </location>
</feature>
<sequence>MVFKQVNKAATLHESGGTKGEGLKVGVKGGAGGDKASPVISRVVPRTVNCHYEDDKINLVGHGLGKRIILSHAFMTAFTFVATYLISYFGFEVAADTPLKVPRRQVNITDFHISTSVDYGIARCIGSVGLPMVGVGFCLIATWRYFYVHAHLPSREGAFTLFPHKRNNISLICAFVASVGIFGVAAFPSVVHKPAHFFFAFVAFSNIVAYMMMQISLDRSLKLYKLNETEKMLHGARIGMAYIGACGLLGMIVSMKILKKKDYSSAFELMMALSFMAFLASFSNQLTHVEISIAASINESSGDIGLVTQLDIEDDFDEDDDDEGFGEEGEEEGSGRASFIRNLSKVSKIPTGKMRAVSWSL</sequence>
<evidence type="ECO:0000256" key="5">
    <source>
        <dbReference type="SAM" id="MobiDB-lite"/>
    </source>
</evidence>
<dbReference type="PANTHER" id="PTHR21324:SF2">
    <property type="entry name" value="EG:22E5.9 PROTEIN"/>
    <property type="match status" value="1"/>
</dbReference>
<comment type="caution">
    <text evidence="8">The sequence shown here is derived from an EMBL/GenBank/DDBJ whole genome shotgun (WGS) entry which is preliminary data.</text>
</comment>
<evidence type="ECO:0000256" key="2">
    <source>
        <dbReference type="ARBA" id="ARBA00022692"/>
    </source>
</evidence>
<feature type="domain" description="CWH43-like N-terminal" evidence="7">
    <location>
        <begin position="68"/>
        <end position="286"/>
    </location>
</feature>
<evidence type="ECO:0000259" key="7">
    <source>
        <dbReference type="Pfam" id="PF10277"/>
    </source>
</evidence>
<evidence type="ECO:0000256" key="3">
    <source>
        <dbReference type="ARBA" id="ARBA00022989"/>
    </source>
</evidence>